<dbReference type="PANTHER" id="PTHR43048">
    <property type="entry name" value="METHYLMALONYL-COA EPIMERASE"/>
    <property type="match status" value="1"/>
</dbReference>
<evidence type="ECO:0000313" key="3">
    <source>
        <dbReference type="EMBL" id="TQS17486.1"/>
    </source>
</evidence>
<name>A0A544YL85_9ACTN</name>
<dbReference type="GO" id="GO:0046491">
    <property type="term" value="P:L-methylmalonyl-CoA metabolic process"/>
    <property type="evidence" value="ECO:0007669"/>
    <property type="project" value="TreeGrafter"/>
</dbReference>
<dbReference type="InterPro" id="IPR029068">
    <property type="entry name" value="Glyas_Bleomycin-R_OHBP_Dase"/>
</dbReference>
<dbReference type="InterPro" id="IPR037523">
    <property type="entry name" value="VOC_core"/>
</dbReference>
<dbReference type="GO" id="GO:0046872">
    <property type="term" value="F:metal ion binding"/>
    <property type="evidence" value="ECO:0007669"/>
    <property type="project" value="UniProtKB-KW"/>
</dbReference>
<evidence type="ECO:0000256" key="1">
    <source>
        <dbReference type="ARBA" id="ARBA00022723"/>
    </source>
</evidence>
<dbReference type="Pfam" id="PF00903">
    <property type="entry name" value="Glyoxalase"/>
    <property type="match status" value="1"/>
</dbReference>
<dbReference type="PROSITE" id="PS51819">
    <property type="entry name" value="VOC"/>
    <property type="match status" value="1"/>
</dbReference>
<feature type="domain" description="VOC" evidence="2">
    <location>
        <begin position="4"/>
        <end position="124"/>
    </location>
</feature>
<dbReference type="CDD" id="cd06587">
    <property type="entry name" value="VOC"/>
    <property type="match status" value="1"/>
</dbReference>
<dbReference type="GO" id="GO:0004493">
    <property type="term" value="F:methylmalonyl-CoA epimerase activity"/>
    <property type="evidence" value="ECO:0007669"/>
    <property type="project" value="TreeGrafter"/>
</dbReference>
<evidence type="ECO:0000313" key="4">
    <source>
        <dbReference type="Proteomes" id="UP000316541"/>
    </source>
</evidence>
<dbReference type="Gene3D" id="3.10.180.10">
    <property type="entry name" value="2,3-Dihydroxybiphenyl 1,2-Dioxygenase, domain 1"/>
    <property type="match status" value="1"/>
</dbReference>
<dbReference type="RefSeq" id="WP_142623465.1">
    <property type="nucleotide sequence ID" value="NZ_VIRM01000045.1"/>
</dbReference>
<proteinExistence type="predicted"/>
<organism evidence="3 4">
    <name type="scientific">Microbispora hainanensis</name>
    <dbReference type="NCBI Taxonomy" id="568844"/>
    <lineage>
        <taxon>Bacteria</taxon>
        <taxon>Bacillati</taxon>
        <taxon>Actinomycetota</taxon>
        <taxon>Actinomycetes</taxon>
        <taxon>Streptosporangiales</taxon>
        <taxon>Streptosporangiaceae</taxon>
        <taxon>Microbispora</taxon>
    </lineage>
</organism>
<accession>A0A544YL85</accession>
<evidence type="ECO:0000259" key="2">
    <source>
        <dbReference type="PROSITE" id="PS51819"/>
    </source>
</evidence>
<protein>
    <submittedName>
        <fullName evidence="3">VOC family protein</fullName>
    </submittedName>
</protein>
<dbReference type="InterPro" id="IPR004360">
    <property type="entry name" value="Glyas_Fos-R_dOase_dom"/>
</dbReference>
<dbReference type="SUPFAM" id="SSF54593">
    <property type="entry name" value="Glyoxalase/Bleomycin resistance protein/Dihydroxybiphenyl dioxygenase"/>
    <property type="match status" value="1"/>
</dbReference>
<dbReference type="Proteomes" id="UP000316541">
    <property type="component" value="Unassembled WGS sequence"/>
</dbReference>
<comment type="caution">
    <text evidence="3">The sequence shown here is derived from an EMBL/GenBank/DDBJ whole genome shotgun (WGS) entry which is preliminary data.</text>
</comment>
<sequence>MTATDHHASVRYLVDDVQAAVGFYTTHLGFTLSGSAAPAFAAVERGPLRLLLSGPASSGARATPAEATGTGRNRILVVVDDLDAEIGRLRAAGLPFQGEVVTGPGGRQILLPDPAGNLVELFQPAQRA</sequence>
<dbReference type="EMBL" id="VIRM01000045">
    <property type="protein sequence ID" value="TQS17486.1"/>
    <property type="molecule type" value="Genomic_DNA"/>
</dbReference>
<dbReference type="InterPro" id="IPR051785">
    <property type="entry name" value="MMCE/EMCE_epimerase"/>
</dbReference>
<dbReference type="PANTHER" id="PTHR43048:SF4">
    <property type="entry name" value="RING-CLEAVING DIOXYGENASE-RELATED"/>
    <property type="match status" value="1"/>
</dbReference>
<dbReference type="AlphaFoldDB" id="A0A544YL85"/>
<reference evidence="3 4" key="1">
    <citation type="submission" date="2019-07" db="EMBL/GenBank/DDBJ databases">
        <title>Microbispora hainanensis DSM 45428.</title>
        <authorList>
            <person name="Thawai C."/>
        </authorList>
    </citation>
    <scope>NUCLEOTIDE SEQUENCE [LARGE SCALE GENOMIC DNA]</scope>
    <source>
        <strain evidence="3 4">DSM 45428</strain>
    </source>
</reference>
<gene>
    <name evidence="3" type="ORF">FLX08_29175</name>
</gene>
<keyword evidence="1" id="KW-0479">Metal-binding</keyword>